<dbReference type="EMBL" id="BAAANJ010000005">
    <property type="protein sequence ID" value="GAA1809104.1"/>
    <property type="molecule type" value="Genomic_DNA"/>
</dbReference>
<dbReference type="Proteomes" id="UP001500002">
    <property type="component" value="Unassembled WGS sequence"/>
</dbReference>
<proteinExistence type="predicted"/>
<protein>
    <submittedName>
        <fullName evidence="1">Uncharacterized protein</fullName>
    </submittedName>
</protein>
<gene>
    <name evidence="1" type="ORF">GCM10009749_16950</name>
</gene>
<organism evidence="1 2">
    <name type="scientific">Agromyces neolithicus</name>
    <dbReference type="NCBI Taxonomy" id="269420"/>
    <lineage>
        <taxon>Bacteria</taxon>
        <taxon>Bacillati</taxon>
        <taxon>Actinomycetota</taxon>
        <taxon>Actinomycetes</taxon>
        <taxon>Micrococcales</taxon>
        <taxon>Microbacteriaceae</taxon>
        <taxon>Agromyces</taxon>
    </lineage>
</organism>
<accession>A0ABP4YGE1</accession>
<evidence type="ECO:0000313" key="1">
    <source>
        <dbReference type="EMBL" id="GAA1809104.1"/>
    </source>
</evidence>
<name>A0ABP4YGE1_9MICO</name>
<sequence length="270" mass="29566">MTQDVDGDYPAPGESIAVLNRLLRMWHAHDGGASIPLLDGTSLPALAIHVQVEHVAELTESIIELIRHNVYLSTAPLFRLSMECAVNAVWWASDPARVRASVHEAARQSDLFVRSVRRVQPGAFSDSAGMTESIKEFARFASLDARVFERRCRAIQGGAWIYPRYRLLSESSHGGIALLSEYSVHGTRTATNPDGLALVQRPHYRHLELALETQVILFALALAAWESVLPDHPDETELFELANDLGFGDLLQTAIGRPSPGVTGTPQDAG</sequence>
<keyword evidence="2" id="KW-1185">Reference proteome</keyword>
<evidence type="ECO:0000313" key="2">
    <source>
        <dbReference type="Proteomes" id="UP001500002"/>
    </source>
</evidence>
<comment type="caution">
    <text evidence="1">The sequence shown here is derived from an EMBL/GenBank/DDBJ whole genome shotgun (WGS) entry which is preliminary data.</text>
</comment>
<reference evidence="2" key="1">
    <citation type="journal article" date="2019" name="Int. J. Syst. Evol. Microbiol.">
        <title>The Global Catalogue of Microorganisms (GCM) 10K type strain sequencing project: providing services to taxonomists for standard genome sequencing and annotation.</title>
        <authorList>
            <consortium name="The Broad Institute Genomics Platform"/>
            <consortium name="The Broad Institute Genome Sequencing Center for Infectious Disease"/>
            <person name="Wu L."/>
            <person name="Ma J."/>
        </authorList>
    </citation>
    <scope>NUCLEOTIDE SEQUENCE [LARGE SCALE GENOMIC DNA]</scope>
    <source>
        <strain evidence="2">JCM 14322</strain>
    </source>
</reference>
<dbReference type="RefSeq" id="WP_344295397.1">
    <property type="nucleotide sequence ID" value="NZ_BAAANJ010000005.1"/>
</dbReference>